<reference evidence="2 3" key="1">
    <citation type="journal article" date="2024" name="Front Chem Biol">
        <title>Unveiling the potential of Daldinia eschscholtzii MFLUCC 19-0629 through bioactivity and bioinformatics studies for enhanced sustainable agriculture production.</title>
        <authorList>
            <person name="Brooks S."/>
            <person name="Weaver J.A."/>
            <person name="Klomchit A."/>
            <person name="Alharthi S.A."/>
            <person name="Onlamun T."/>
            <person name="Nurani R."/>
            <person name="Vong T.K."/>
            <person name="Alberti F."/>
            <person name="Greco C."/>
        </authorList>
    </citation>
    <scope>NUCLEOTIDE SEQUENCE [LARGE SCALE GENOMIC DNA]</scope>
    <source>
        <strain evidence="2">MFLUCC 19-0629</strain>
    </source>
</reference>
<dbReference type="AlphaFoldDB" id="A0AAX6MM20"/>
<feature type="compositionally biased region" description="Basic and acidic residues" evidence="1">
    <location>
        <begin position="1"/>
        <end position="15"/>
    </location>
</feature>
<accession>A0AAX6MM20</accession>
<protein>
    <submittedName>
        <fullName evidence="2">Uncharacterized protein</fullName>
    </submittedName>
</protein>
<evidence type="ECO:0000256" key="1">
    <source>
        <dbReference type="SAM" id="MobiDB-lite"/>
    </source>
</evidence>
<comment type="caution">
    <text evidence="2">The sequence shown here is derived from an EMBL/GenBank/DDBJ whole genome shotgun (WGS) entry which is preliminary data.</text>
</comment>
<dbReference type="Proteomes" id="UP001369815">
    <property type="component" value="Unassembled WGS sequence"/>
</dbReference>
<organism evidence="2 3">
    <name type="scientific">Daldinia eschscholtzii</name>
    <dbReference type="NCBI Taxonomy" id="292717"/>
    <lineage>
        <taxon>Eukaryota</taxon>
        <taxon>Fungi</taxon>
        <taxon>Dikarya</taxon>
        <taxon>Ascomycota</taxon>
        <taxon>Pezizomycotina</taxon>
        <taxon>Sordariomycetes</taxon>
        <taxon>Xylariomycetidae</taxon>
        <taxon>Xylariales</taxon>
        <taxon>Hypoxylaceae</taxon>
        <taxon>Daldinia</taxon>
    </lineage>
</organism>
<feature type="region of interest" description="Disordered" evidence="1">
    <location>
        <begin position="1"/>
        <end position="41"/>
    </location>
</feature>
<evidence type="ECO:0000313" key="3">
    <source>
        <dbReference type="Proteomes" id="UP001369815"/>
    </source>
</evidence>
<evidence type="ECO:0000313" key="2">
    <source>
        <dbReference type="EMBL" id="KAK6953493.1"/>
    </source>
</evidence>
<sequence>MSDGRNNEIDIERGEPSNLVETGEESCRGSRSGPPEEETWIQKNKKIKRVGEWRQTNYTAYAVRDATHIYKLSRDSPHSAAYKALTDRQERIDFLKLHGIAQRR</sequence>
<proteinExistence type="predicted"/>
<gene>
    <name evidence="2" type="ORF">Daesc_005798</name>
</gene>
<keyword evidence="3" id="KW-1185">Reference proteome</keyword>
<name>A0AAX6MM20_9PEZI</name>
<dbReference type="EMBL" id="JBANMG010000005">
    <property type="protein sequence ID" value="KAK6953493.1"/>
    <property type="molecule type" value="Genomic_DNA"/>
</dbReference>